<sequence>MIEKLHKKLRKTIKKLLCHTCKQKTTPEDGSETTVPETDVPETTVPATTYGKTPHTTTQQSPALLFLKRDIRTRLDLLKPDLEHQVQNKSLISNQNSKSRYFEKGQHVAIRDYGRGNDKWKFGKIVEQEGNCNYKILIGDELHKRHVDQMRKIGDQIKLTVPDQVVSFSGSTAANYSRQL</sequence>
<feature type="region of interest" description="Disordered" evidence="1">
    <location>
        <begin position="24"/>
        <end position="59"/>
    </location>
</feature>
<gene>
    <name evidence="2" type="ORF">JTE90_020155</name>
</gene>
<evidence type="ECO:0000313" key="3">
    <source>
        <dbReference type="Proteomes" id="UP000827092"/>
    </source>
</evidence>
<evidence type="ECO:0000313" key="2">
    <source>
        <dbReference type="EMBL" id="KAG8174867.1"/>
    </source>
</evidence>
<dbReference type="InterPro" id="IPR050951">
    <property type="entry name" value="Retrovirus_Pol_polyprotein"/>
</dbReference>
<organism evidence="2 3">
    <name type="scientific">Oedothorax gibbosus</name>
    <dbReference type="NCBI Taxonomy" id="931172"/>
    <lineage>
        <taxon>Eukaryota</taxon>
        <taxon>Metazoa</taxon>
        <taxon>Ecdysozoa</taxon>
        <taxon>Arthropoda</taxon>
        <taxon>Chelicerata</taxon>
        <taxon>Arachnida</taxon>
        <taxon>Araneae</taxon>
        <taxon>Araneomorphae</taxon>
        <taxon>Entelegynae</taxon>
        <taxon>Araneoidea</taxon>
        <taxon>Linyphiidae</taxon>
        <taxon>Erigoninae</taxon>
        <taxon>Oedothorax</taxon>
    </lineage>
</organism>
<evidence type="ECO:0000256" key="1">
    <source>
        <dbReference type="SAM" id="MobiDB-lite"/>
    </source>
</evidence>
<dbReference type="PANTHER" id="PTHR37984">
    <property type="entry name" value="PROTEIN CBG26694"/>
    <property type="match status" value="1"/>
</dbReference>
<proteinExistence type="predicted"/>
<feature type="compositionally biased region" description="Low complexity" evidence="1">
    <location>
        <begin position="32"/>
        <end position="49"/>
    </location>
</feature>
<reference evidence="2 3" key="1">
    <citation type="journal article" date="2022" name="Nat. Ecol. Evol.">
        <title>A masculinizing supergene underlies an exaggerated male reproductive morph in a spider.</title>
        <authorList>
            <person name="Hendrickx F."/>
            <person name="De Corte Z."/>
            <person name="Sonet G."/>
            <person name="Van Belleghem S.M."/>
            <person name="Kostlbacher S."/>
            <person name="Vangestel C."/>
        </authorList>
    </citation>
    <scope>NUCLEOTIDE SEQUENCE [LARGE SCALE GENOMIC DNA]</scope>
    <source>
        <strain evidence="2">W744_W776</strain>
    </source>
</reference>
<comment type="caution">
    <text evidence="2">The sequence shown here is derived from an EMBL/GenBank/DDBJ whole genome shotgun (WGS) entry which is preliminary data.</text>
</comment>
<dbReference type="AlphaFoldDB" id="A0AAV6TS60"/>
<evidence type="ECO:0008006" key="4">
    <source>
        <dbReference type="Google" id="ProtNLM"/>
    </source>
</evidence>
<protein>
    <recommendedName>
        <fullName evidence="4">DUF5641 domain-containing protein</fullName>
    </recommendedName>
</protein>
<dbReference type="PANTHER" id="PTHR37984:SF13">
    <property type="entry name" value="RIBONUCLEASE H"/>
    <property type="match status" value="1"/>
</dbReference>
<dbReference type="EMBL" id="JAFNEN010001119">
    <property type="protein sequence ID" value="KAG8174867.1"/>
    <property type="molecule type" value="Genomic_DNA"/>
</dbReference>
<feature type="compositionally biased region" description="Polar residues" evidence="1">
    <location>
        <begin position="50"/>
        <end position="59"/>
    </location>
</feature>
<keyword evidence="3" id="KW-1185">Reference proteome</keyword>
<dbReference type="Proteomes" id="UP000827092">
    <property type="component" value="Unassembled WGS sequence"/>
</dbReference>
<accession>A0AAV6TS60</accession>
<name>A0AAV6TS60_9ARAC</name>